<dbReference type="Gene3D" id="3.90.70.10">
    <property type="entry name" value="Cysteine proteinases"/>
    <property type="match status" value="1"/>
</dbReference>
<dbReference type="InterPro" id="IPR000169">
    <property type="entry name" value="Pept_cys_AS"/>
</dbReference>
<evidence type="ECO:0000256" key="3">
    <source>
        <dbReference type="ARBA" id="ARBA00023157"/>
    </source>
</evidence>
<dbReference type="GO" id="GO:0006508">
    <property type="term" value="P:proteolysis"/>
    <property type="evidence" value="ECO:0007669"/>
    <property type="project" value="InterPro"/>
</dbReference>
<comment type="similarity">
    <text evidence="1">Belongs to the peptidase C1 family.</text>
</comment>
<feature type="domain" description="Peptidase C1A papain C-terminal" evidence="5">
    <location>
        <begin position="139"/>
        <end position="352"/>
    </location>
</feature>
<gene>
    <name evidence="7" type="ORF">FCC1311_078362</name>
</gene>
<accession>A0A2R5GT95</accession>
<comment type="caution">
    <text evidence="7">The sequence shown here is derived from an EMBL/GenBank/DDBJ whole genome shotgun (WGS) entry which is preliminary data.</text>
</comment>
<dbReference type="PRINTS" id="PR00705">
    <property type="entry name" value="PAPAIN"/>
</dbReference>
<name>A0A2R5GT95_9STRA</name>
<evidence type="ECO:0000256" key="2">
    <source>
        <dbReference type="ARBA" id="ARBA00023145"/>
    </source>
</evidence>
<dbReference type="Proteomes" id="UP000241890">
    <property type="component" value="Unassembled WGS sequence"/>
</dbReference>
<keyword evidence="4" id="KW-0732">Signal</keyword>
<dbReference type="PROSITE" id="PS00139">
    <property type="entry name" value="THIOL_PROTEASE_CYS"/>
    <property type="match status" value="1"/>
</dbReference>
<keyword evidence="3" id="KW-1015">Disulfide bond</keyword>
<feature type="chain" id="PRO_5018521347" evidence="4">
    <location>
        <begin position="24"/>
        <end position="431"/>
    </location>
</feature>
<feature type="signal peptide" evidence="4">
    <location>
        <begin position="1"/>
        <end position="23"/>
    </location>
</feature>
<dbReference type="InterPro" id="IPR013201">
    <property type="entry name" value="Prot_inhib_I29"/>
</dbReference>
<dbReference type="EMBL" id="BEYU01000101">
    <property type="protein sequence ID" value="GBG31611.1"/>
    <property type="molecule type" value="Genomic_DNA"/>
</dbReference>
<dbReference type="PANTHER" id="PTHR12411">
    <property type="entry name" value="CYSTEINE PROTEASE FAMILY C1-RELATED"/>
    <property type="match status" value="1"/>
</dbReference>
<evidence type="ECO:0000313" key="7">
    <source>
        <dbReference type="EMBL" id="GBG31611.1"/>
    </source>
</evidence>
<dbReference type="SMART" id="SM00848">
    <property type="entry name" value="Inhibitor_I29"/>
    <property type="match status" value="1"/>
</dbReference>
<evidence type="ECO:0000259" key="5">
    <source>
        <dbReference type="SMART" id="SM00645"/>
    </source>
</evidence>
<keyword evidence="2" id="KW-0865">Zymogen</keyword>
<evidence type="ECO:0000259" key="6">
    <source>
        <dbReference type="SMART" id="SM00848"/>
    </source>
</evidence>
<organism evidence="7 8">
    <name type="scientific">Hondaea fermentalgiana</name>
    <dbReference type="NCBI Taxonomy" id="2315210"/>
    <lineage>
        <taxon>Eukaryota</taxon>
        <taxon>Sar</taxon>
        <taxon>Stramenopiles</taxon>
        <taxon>Bigyra</taxon>
        <taxon>Labyrinthulomycetes</taxon>
        <taxon>Thraustochytrida</taxon>
        <taxon>Thraustochytriidae</taxon>
        <taxon>Hondaea</taxon>
    </lineage>
</organism>
<dbReference type="FunFam" id="3.90.70.10:FF:000332">
    <property type="entry name" value="Cathepsin L1"/>
    <property type="match status" value="1"/>
</dbReference>
<dbReference type="InParanoid" id="A0A2R5GT95"/>
<dbReference type="Pfam" id="PF08246">
    <property type="entry name" value="Inhibitor_I29"/>
    <property type="match status" value="1"/>
</dbReference>
<dbReference type="InterPro" id="IPR038765">
    <property type="entry name" value="Papain-like_cys_pep_sf"/>
</dbReference>
<feature type="domain" description="Cathepsin propeptide inhibitor" evidence="6">
    <location>
        <begin position="51"/>
        <end position="107"/>
    </location>
</feature>
<dbReference type="SMART" id="SM00645">
    <property type="entry name" value="Pept_C1"/>
    <property type="match status" value="1"/>
</dbReference>
<dbReference type="Pfam" id="PF00112">
    <property type="entry name" value="Peptidase_C1"/>
    <property type="match status" value="1"/>
</dbReference>
<evidence type="ECO:0000256" key="1">
    <source>
        <dbReference type="ARBA" id="ARBA00008455"/>
    </source>
</evidence>
<dbReference type="InterPro" id="IPR000668">
    <property type="entry name" value="Peptidase_C1A_C"/>
</dbReference>
<dbReference type="AlphaFoldDB" id="A0A2R5GT95"/>
<keyword evidence="8" id="KW-1185">Reference proteome</keyword>
<dbReference type="InterPro" id="IPR013128">
    <property type="entry name" value="Peptidase_C1A"/>
</dbReference>
<sequence length="431" mass="47739">MTARRAAIVLAFVAALVTLAALAKEEWSLKWHGDVSPKQDDNDVENMHHRWKHFKETFGKRFANASHEAYHRAVFLENLVYISKRNNEQSSFTLGVNHYADLTWESFRTRLATAPGRGSWTASRERRPHQFSKDEIADLPASVDWRSKNAVTEVKNQGQCGSCWSFATIASVEGAYAIATGALRSLSEQQLVDCAVQNHGCGGGNIDLALSYIERNGGLDSEDDYPYSGVQGTCDRPRNNRVVARISDFRDVEPRNEAQMLAAVAKGPVAVAIEADQRDFQFYQSGVFDGVCGDKLDHGVTVVGYTPDAWIVRNSWGASWGDKGYIYLKRFPTSKEHPAGQCGVLSIPSYPLIGDRKPVPVPEPTPSPPPGLKCECEMSCERMCNQFGMKCCSGKGGNCNCQPPRDTCCDDQDEYEDENAHVSNNVALAWW</sequence>
<dbReference type="CDD" id="cd02248">
    <property type="entry name" value="Peptidase_C1A"/>
    <property type="match status" value="1"/>
</dbReference>
<dbReference type="OrthoDB" id="10253408at2759"/>
<dbReference type="InterPro" id="IPR039417">
    <property type="entry name" value="Peptidase_C1A_papain-like"/>
</dbReference>
<dbReference type="GO" id="GO:0008234">
    <property type="term" value="F:cysteine-type peptidase activity"/>
    <property type="evidence" value="ECO:0007669"/>
    <property type="project" value="InterPro"/>
</dbReference>
<evidence type="ECO:0000256" key="4">
    <source>
        <dbReference type="SAM" id="SignalP"/>
    </source>
</evidence>
<protein>
    <submittedName>
        <fullName evidence="7">Cysteine proteinase</fullName>
    </submittedName>
</protein>
<dbReference type="SUPFAM" id="SSF54001">
    <property type="entry name" value="Cysteine proteinases"/>
    <property type="match status" value="1"/>
</dbReference>
<proteinExistence type="inferred from homology"/>
<evidence type="ECO:0000313" key="8">
    <source>
        <dbReference type="Proteomes" id="UP000241890"/>
    </source>
</evidence>
<reference evidence="7 8" key="1">
    <citation type="submission" date="2017-12" db="EMBL/GenBank/DDBJ databases">
        <title>Sequencing, de novo assembly and annotation of complete genome of a new Thraustochytrid species, strain FCC1311.</title>
        <authorList>
            <person name="Sedici K."/>
            <person name="Godart F."/>
            <person name="Aiese Cigliano R."/>
            <person name="Sanseverino W."/>
            <person name="Barakat M."/>
            <person name="Ortet P."/>
            <person name="Marechal E."/>
            <person name="Cagnac O."/>
            <person name="Amato A."/>
        </authorList>
    </citation>
    <scope>NUCLEOTIDE SEQUENCE [LARGE SCALE GENOMIC DNA]</scope>
</reference>